<evidence type="ECO:0000256" key="5">
    <source>
        <dbReference type="ARBA" id="ARBA00022801"/>
    </source>
</evidence>
<dbReference type="SMART" id="SM00382">
    <property type="entry name" value="AAA"/>
    <property type="match status" value="1"/>
</dbReference>
<accession>A0ABX1PUI9</accession>
<evidence type="ECO:0000256" key="3">
    <source>
        <dbReference type="ARBA" id="ARBA00022705"/>
    </source>
</evidence>
<dbReference type="SUPFAM" id="SSF52540">
    <property type="entry name" value="P-loop containing nucleoside triphosphate hydrolases"/>
    <property type="match status" value="1"/>
</dbReference>
<comment type="catalytic activity">
    <reaction evidence="10 12">
        <text>ATP + H2O = ADP + phosphate + H(+)</text>
        <dbReference type="Rhea" id="RHEA:13065"/>
        <dbReference type="ChEBI" id="CHEBI:15377"/>
        <dbReference type="ChEBI" id="CHEBI:15378"/>
        <dbReference type="ChEBI" id="CHEBI:30616"/>
        <dbReference type="ChEBI" id="CHEBI:43474"/>
        <dbReference type="ChEBI" id="CHEBI:456216"/>
        <dbReference type="EC" id="5.6.2.3"/>
    </reaction>
</comment>
<evidence type="ECO:0000256" key="10">
    <source>
        <dbReference type="ARBA" id="ARBA00048954"/>
    </source>
</evidence>
<evidence type="ECO:0000313" key="14">
    <source>
        <dbReference type="EMBL" id="NMG26957.1"/>
    </source>
</evidence>
<dbReference type="InterPro" id="IPR007692">
    <property type="entry name" value="DNA_helicase_DnaB"/>
</dbReference>
<evidence type="ECO:0000256" key="11">
    <source>
        <dbReference type="NCBIfam" id="TIGR00665"/>
    </source>
</evidence>
<dbReference type="InterPro" id="IPR036185">
    <property type="entry name" value="DNA_heli_DnaB-like_N_sf"/>
</dbReference>
<dbReference type="Gene3D" id="3.40.50.300">
    <property type="entry name" value="P-loop containing nucleotide triphosphate hydrolases"/>
    <property type="match status" value="1"/>
</dbReference>
<keyword evidence="15" id="KW-1185">Reference proteome</keyword>
<dbReference type="Pfam" id="PF00772">
    <property type="entry name" value="DnaB"/>
    <property type="match status" value="1"/>
</dbReference>
<proteinExistence type="inferred from homology"/>
<keyword evidence="2 12" id="KW-0639">Primosome</keyword>
<dbReference type="PROSITE" id="PS51199">
    <property type="entry name" value="SF4_HELICASE"/>
    <property type="match status" value="1"/>
</dbReference>
<evidence type="ECO:0000256" key="8">
    <source>
        <dbReference type="ARBA" id="ARBA00023125"/>
    </source>
</evidence>
<dbReference type="Gene3D" id="1.10.860.10">
    <property type="entry name" value="DNAb Helicase, Chain A"/>
    <property type="match status" value="1"/>
</dbReference>
<dbReference type="CDD" id="cd00984">
    <property type="entry name" value="DnaB_C"/>
    <property type="match status" value="1"/>
</dbReference>
<comment type="similarity">
    <text evidence="1 12">Belongs to the helicase family. DnaB subfamily.</text>
</comment>
<evidence type="ECO:0000256" key="4">
    <source>
        <dbReference type="ARBA" id="ARBA00022741"/>
    </source>
</evidence>
<dbReference type="InterPro" id="IPR007694">
    <property type="entry name" value="DNA_helicase_DnaB-like_C"/>
</dbReference>
<evidence type="ECO:0000256" key="7">
    <source>
        <dbReference type="ARBA" id="ARBA00022840"/>
    </source>
</evidence>
<name>A0ABX1PUI9_9RHOO</name>
<keyword evidence="7 12" id="KW-0067">ATP-binding</keyword>
<evidence type="ECO:0000313" key="15">
    <source>
        <dbReference type="Proteomes" id="UP000615989"/>
    </source>
</evidence>
<dbReference type="NCBIfam" id="TIGR00665">
    <property type="entry name" value="DnaB"/>
    <property type="match status" value="1"/>
</dbReference>
<dbReference type="EMBL" id="WTVG01000112">
    <property type="protein sequence ID" value="NMG26957.1"/>
    <property type="molecule type" value="Genomic_DNA"/>
</dbReference>
<feature type="domain" description="SF4 helicase" evidence="13">
    <location>
        <begin position="166"/>
        <end position="426"/>
    </location>
</feature>
<dbReference type="PANTHER" id="PTHR30153">
    <property type="entry name" value="REPLICATIVE DNA HELICASE DNAB"/>
    <property type="match status" value="1"/>
</dbReference>
<dbReference type="SUPFAM" id="SSF48024">
    <property type="entry name" value="N-terminal domain of DnaB helicase"/>
    <property type="match status" value="1"/>
</dbReference>
<keyword evidence="9" id="KW-0413">Isomerase</keyword>
<protein>
    <recommendedName>
        <fullName evidence="11 12">Replicative DNA helicase</fullName>
        <ecNumber evidence="11 12">5.6.2.3</ecNumber>
    </recommendedName>
</protein>
<dbReference type="EC" id="5.6.2.3" evidence="11 12"/>
<keyword evidence="5 12" id="KW-0378">Hydrolase</keyword>
<evidence type="ECO:0000256" key="12">
    <source>
        <dbReference type="RuleBase" id="RU362085"/>
    </source>
</evidence>
<comment type="function">
    <text evidence="12">The main replicative DNA helicase, it participates in initiation and elongation during chromosome replication. Travels ahead of the DNA replisome, separating dsDNA into templates for DNA synthesis. A processive ATP-dependent 5'-3' DNA helicase it has DNA-dependent ATPase activity.</text>
</comment>
<gene>
    <name evidence="14" type="primary">dnaB</name>
    <name evidence="14" type="ORF">GO606_20075</name>
</gene>
<dbReference type="GO" id="GO:0016787">
    <property type="term" value="F:hydrolase activity"/>
    <property type="evidence" value="ECO:0007669"/>
    <property type="project" value="UniProtKB-KW"/>
</dbReference>
<reference evidence="14" key="1">
    <citation type="submission" date="2019-12" db="EMBL/GenBank/DDBJ databases">
        <title>Comparative genomics gives insights into the taxonomy of the Azoarcus-Aromatoleum group and reveals separate origins of nif in the plant-associated Azoarcus and non-plant-associated Aromatoleum sub-groups.</title>
        <authorList>
            <person name="Lafos M."/>
            <person name="Maluk M."/>
            <person name="Batista M."/>
            <person name="Junghare M."/>
            <person name="Carmona M."/>
            <person name="Faoro H."/>
            <person name="Cruz L.M."/>
            <person name="Battistoni F."/>
            <person name="De Souza E."/>
            <person name="Pedrosa F."/>
            <person name="Chen W.-M."/>
            <person name="Poole P.S."/>
            <person name="Dixon R.A."/>
            <person name="James E.K."/>
        </authorList>
    </citation>
    <scope>NUCLEOTIDE SEQUENCE</scope>
    <source>
        <strain evidence="14">LuFRes1</strain>
    </source>
</reference>
<keyword evidence="6 12" id="KW-0347">Helicase</keyword>
<dbReference type="InterPro" id="IPR027417">
    <property type="entry name" value="P-loop_NTPase"/>
</dbReference>
<dbReference type="GO" id="GO:0003678">
    <property type="term" value="F:DNA helicase activity"/>
    <property type="evidence" value="ECO:0007669"/>
    <property type="project" value="UniProtKB-EC"/>
</dbReference>
<evidence type="ECO:0000256" key="9">
    <source>
        <dbReference type="ARBA" id="ARBA00023235"/>
    </source>
</evidence>
<dbReference type="Pfam" id="PF03796">
    <property type="entry name" value="DnaB_C"/>
    <property type="match status" value="1"/>
</dbReference>
<sequence>MTSLTAITAEQIVLGCCLQMRDLSDRIDGLRPDHFAVESHRVAFAEICAAWGRGAPLDPVSLDDILRNQVPPVGDLSYWVECAEAGYSTALLPAHVSTVRNKAIRRSLLAAADRIAGFAHEEGDVTEHLASASAAVAKILDGASVKGPRLVGEVIREHLQAIGQRWDGTIEGQTTGFRDLDAKIRLRPGNLVLVAARPAMGKTSLAMQIGAHIAKDGVVVAFSQEMADTELVDRLLASIGRVKLAKIISGGLDHGEQSRFGYASEQAQALKLYIDDQPALRIAEIRAKVMTVRRKHPVALVIVDYLQLMAGDGQNRNAEIEQISRGLKSMAKELQCPVIALSQLSRACEARPNKRPMLSDLRDSGAIEQDADLVLMIYRDEIYNPNSPDAGTAEILIRKNRQGPTGEVRLTWLGEYTSFADCAYQEAREDYTPMRSRRGFDE</sequence>
<evidence type="ECO:0000259" key="13">
    <source>
        <dbReference type="PROSITE" id="PS51199"/>
    </source>
</evidence>
<dbReference type="RefSeq" id="WP_169120508.1">
    <property type="nucleotide sequence ID" value="NZ_WTVG02000039.1"/>
</dbReference>
<dbReference type="InterPro" id="IPR003593">
    <property type="entry name" value="AAA+_ATPase"/>
</dbReference>
<evidence type="ECO:0000256" key="1">
    <source>
        <dbReference type="ARBA" id="ARBA00008428"/>
    </source>
</evidence>
<keyword evidence="3 12" id="KW-0235">DNA replication</keyword>
<keyword evidence="8 12" id="KW-0238">DNA-binding</keyword>
<keyword evidence="4 12" id="KW-0547">Nucleotide-binding</keyword>
<organism evidence="14 15">
    <name type="scientific">Aromatoleum anaerobium</name>
    <dbReference type="NCBI Taxonomy" id="182180"/>
    <lineage>
        <taxon>Bacteria</taxon>
        <taxon>Pseudomonadati</taxon>
        <taxon>Pseudomonadota</taxon>
        <taxon>Betaproteobacteria</taxon>
        <taxon>Rhodocyclales</taxon>
        <taxon>Rhodocyclaceae</taxon>
        <taxon>Aromatoleum</taxon>
    </lineage>
</organism>
<evidence type="ECO:0000256" key="6">
    <source>
        <dbReference type="ARBA" id="ARBA00022806"/>
    </source>
</evidence>
<dbReference type="InterPro" id="IPR016136">
    <property type="entry name" value="DNA_helicase_N/primase_C"/>
</dbReference>
<dbReference type="InterPro" id="IPR007693">
    <property type="entry name" value="DNA_helicase_DnaB-like_N"/>
</dbReference>
<comment type="caution">
    <text evidence="14">The sequence shown here is derived from an EMBL/GenBank/DDBJ whole genome shotgun (WGS) entry which is preliminary data.</text>
</comment>
<dbReference type="PANTHER" id="PTHR30153:SF2">
    <property type="entry name" value="REPLICATIVE DNA HELICASE"/>
    <property type="match status" value="1"/>
</dbReference>
<evidence type="ECO:0000256" key="2">
    <source>
        <dbReference type="ARBA" id="ARBA00022515"/>
    </source>
</evidence>
<dbReference type="Proteomes" id="UP000615989">
    <property type="component" value="Unassembled WGS sequence"/>
</dbReference>